<gene>
    <name evidence="1" type="ORF">IAD32_03555</name>
</gene>
<proteinExistence type="predicted"/>
<comment type="caution">
    <text evidence="1">The sequence shown here is derived from an EMBL/GenBank/DDBJ whole genome shotgun (WGS) entry which is preliminary data.</text>
</comment>
<sequence length="107" mass="11530">MDVQRVQLLAQALPDGTCCTDGCPDPKTLRLTSSLAILSSLLGFQKQNEQINAQVAASGVCPDQTETTLGTIVLLVAVTRFFRLLEENHNDQAENASQQEKTAKAAE</sequence>
<evidence type="ECO:0000313" key="2">
    <source>
        <dbReference type="Proteomes" id="UP000886787"/>
    </source>
</evidence>
<reference evidence="1" key="2">
    <citation type="journal article" date="2021" name="PeerJ">
        <title>Extensive microbial diversity within the chicken gut microbiome revealed by metagenomics and culture.</title>
        <authorList>
            <person name="Gilroy R."/>
            <person name="Ravi A."/>
            <person name="Getino M."/>
            <person name="Pursley I."/>
            <person name="Horton D.L."/>
            <person name="Alikhan N.F."/>
            <person name="Baker D."/>
            <person name="Gharbi K."/>
            <person name="Hall N."/>
            <person name="Watson M."/>
            <person name="Adriaenssens E.M."/>
            <person name="Foster-Nyarko E."/>
            <person name="Jarju S."/>
            <person name="Secka A."/>
            <person name="Antonio M."/>
            <person name="Oren A."/>
            <person name="Chaudhuri R.R."/>
            <person name="La Ragione R."/>
            <person name="Hildebrand F."/>
            <person name="Pallen M.J."/>
        </authorList>
    </citation>
    <scope>NUCLEOTIDE SEQUENCE</scope>
    <source>
        <strain evidence="1">ChiSjej1B19-3389</strain>
    </source>
</reference>
<evidence type="ECO:0000313" key="1">
    <source>
        <dbReference type="EMBL" id="HIQ80342.1"/>
    </source>
</evidence>
<protein>
    <submittedName>
        <fullName evidence="1">Uncharacterized protein</fullName>
    </submittedName>
</protein>
<dbReference type="EMBL" id="DVFW01000020">
    <property type="protein sequence ID" value="HIQ80342.1"/>
    <property type="molecule type" value="Genomic_DNA"/>
</dbReference>
<dbReference type="AlphaFoldDB" id="A0A9D0ZHM3"/>
<dbReference type="Proteomes" id="UP000886787">
    <property type="component" value="Unassembled WGS sequence"/>
</dbReference>
<accession>A0A9D0ZHM3</accession>
<reference evidence="1" key="1">
    <citation type="submission" date="2020-10" db="EMBL/GenBank/DDBJ databases">
        <authorList>
            <person name="Gilroy R."/>
        </authorList>
    </citation>
    <scope>NUCLEOTIDE SEQUENCE</scope>
    <source>
        <strain evidence="1">ChiSjej1B19-3389</strain>
    </source>
</reference>
<name>A0A9D0ZHM3_9FIRM</name>
<organism evidence="1 2">
    <name type="scientific">Candidatus Scatavimonas merdigallinarum</name>
    <dbReference type="NCBI Taxonomy" id="2840914"/>
    <lineage>
        <taxon>Bacteria</taxon>
        <taxon>Bacillati</taxon>
        <taxon>Bacillota</taxon>
        <taxon>Clostridia</taxon>
        <taxon>Eubacteriales</taxon>
        <taxon>Oscillospiraceae</taxon>
        <taxon>Oscillospiraceae incertae sedis</taxon>
        <taxon>Candidatus Scatavimonas</taxon>
    </lineage>
</organism>